<sequence>MSEGAFDRRGCSFAADVDAAIERVVRDLEGRDVALRLDALRALSAHARLAFETARARERLGQHPVAMDLITGVTSPSPVYKTLAETLTVESCGCVYDGRRDVVMTTSVCWPLRRSRASVKKRKQTAGTCATDGTKKMYTNYRFERTRRREAEEERDGVDGAEWSLVKFSLVVAFGDDDPSPRELLYFELACEHSYPKSHYEDQHGSVLLSREGEEEEEVEGEGEDERVDERLDGDEACKKKEKKAEGKEDDEQVVQKINVKAVDEAKRDDDETFGEEQRDFRFDNGVLADMAEWMRPSGEDDELDPVDVVGFFLALPVYEDEWLIDERVCAILFPDGTEGDGRDDSGSETEEENADGASKPMRR</sequence>
<evidence type="ECO:0000256" key="1">
    <source>
        <dbReference type="SAM" id="MobiDB-lite"/>
    </source>
</evidence>
<comment type="caution">
    <text evidence="2">The sequence shown here is derived from an EMBL/GenBank/DDBJ whole genome shotgun (WGS) entry which is preliminary data.</text>
</comment>
<feature type="compositionally biased region" description="Acidic residues" evidence="1">
    <location>
        <begin position="213"/>
        <end position="227"/>
    </location>
</feature>
<feature type="region of interest" description="Disordered" evidence="1">
    <location>
        <begin position="202"/>
        <end position="253"/>
    </location>
</feature>
<evidence type="ECO:0000313" key="3">
    <source>
        <dbReference type="Proteomes" id="UP001162031"/>
    </source>
</evidence>
<dbReference type="EMBL" id="CANTFL010000195">
    <property type="protein sequence ID" value="CAI5717962.1"/>
    <property type="molecule type" value="Genomic_DNA"/>
</dbReference>
<gene>
    <name evidence="2" type="ORF">HBR001_LOCUS1919</name>
</gene>
<evidence type="ECO:0000313" key="2">
    <source>
        <dbReference type="EMBL" id="CAI5717962.1"/>
    </source>
</evidence>
<accession>A0AAV0TED4</accession>
<name>A0AAV0TED4_HYABA</name>
<proteinExistence type="predicted"/>
<keyword evidence="3" id="KW-1185">Reference proteome</keyword>
<reference evidence="2" key="1">
    <citation type="submission" date="2022-12" db="EMBL/GenBank/DDBJ databases">
        <authorList>
            <person name="Webb A."/>
        </authorList>
    </citation>
    <scope>NUCLEOTIDE SEQUENCE</scope>
    <source>
        <strain evidence="2">Hp1</strain>
    </source>
</reference>
<feature type="region of interest" description="Disordered" evidence="1">
    <location>
        <begin position="335"/>
        <end position="364"/>
    </location>
</feature>
<dbReference type="Proteomes" id="UP001162031">
    <property type="component" value="Unassembled WGS sequence"/>
</dbReference>
<feature type="compositionally biased region" description="Basic and acidic residues" evidence="1">
    <location>
        <begin position="228"/>
        <end position="247"/>
    </location>
</feature>
<protein>
    <submittedName>
        <fullName evidence="2">Uncharacterized protein</fullName>
    </submittedName>
</protein>
<dbReference type="AlphaFoldDB" id="A0AAV0TED4"/>
<organism evidence="2 3">
    <name type="scientific">Hyaloperonospora brassicae</name>
    <name type="common">Brassica downy mildew</name>
    <name type="synonym">Peronospora brassicae</name>
    <dbReference type="NCBI Taxonomy" id="162125"/>
    <lineage>
        <taxon>Eukaryota</taxon>
        <taxon>Sar</taxon>
        <taxon>Stramenopiles</taxon>
        <taxon>Oomycota</taxon>
        <taxon>Peronosporomycetes</taxon>
        <taxon>Peronosporales</taxon>
        <taxon>Peronosporaceae</taxon>
        <taxon>Hyaloperonospora</taxon>
    </lineage>
</organism>